<feature type="repeat" description="WD" evidence="3">
    <location>
        <begin position="1371"/>
        <end position="1406"/>
    </location>
</feature>
<gene>
    <name evidence="6" type="ORF">RDB_LOCUS181090</name>
</gene>
<dbReference type="Gene3D" id="2.130.10.10">
    <property type="entry name" value="YVTN repeat-like/Quinoprotein amine dehydrogenase"/>
    <property type="match status" value="7"/>
</dbReference>
<comment type="caution">
    <text evidence="6">The sequence shown here is derived from an EMBL/GenBank/DDBJ whole genome shotgun (WGS) entry which is preliminary data.</text>
</comment>
<dbReference type="PANTHER" id="PTHR22847">
    <property type="entry name" value="WD40 REPEAT PROTEIN"/>
    <property type="match status" value="1"/>
</dbReference>
<dbReference type="InterPro" id="IPR020472">
    <property type="entry name" value="WD40_PAC1"/>
</dbReference>
<dbReference type="EMBL" id="CAJMWW010000502">
    <property type="protein sequence ID" value="CAE6472662.1"/>
    <property type="molecule type" value="Genomic_DNA"/>
</dbReference>
<feature type="repeat" description="WD" evidence="3">
    <location>
        <begin position="1285"/>
        <end position="1326"/>
    </location>
</feature>
<dbReference type="SMART" id="SM00320">
    <property type="entry name" value="WD40"/>
    <property type="match status" value="14"/>
</dbReference>
<evidence type="ECO:0000259" key="5">
    <source>
        <dbReference type="Pfam" id="PF24883"/>
    </source>
</evidence>
<name>A0A8H3C2R7_9AGAM</name>
<keyword evidence="1 3" id="KW-0853">WD repeat</keyword>
<feature type="repeat" description="WD" evidence="3">
    <location>
        <begin position="1027"/>
        <end position="1068"/>
    </location>
</feature>
<dbReference type="InterPro" id="IPR001680">
    <property type="entry name" value="WD40_rpt"/>
</dbReference>
<feature type="repeat" description="WD" evidence="3">
    <location>
        <begin position="898"/>
        <end position="939"/>
    </location>
</feature>
<evidence type="ECO:0000256" key="1">
    <source>
        <dbReference type="ARBA" id="ARBA00022574"/>
    </source>
</evidence>
<organism evidence="6 7">
    <name type="scientific">Rhizoctonia solani</name>
    <dbReference type="NCBI Taxonomy" id="456999"/>
    <lineage>
        <taxon>Eukaryota</taxon>
        <taxon>Fungi</taxon>
        <taxon>Dikarya</taxon>
        <taxon>Basidiomycota</taxon>
        <taxon>Agaricomycotina</taxon>
        <taxon>Agaricomycetes</taxon>
        <taxon>Cantharellales</taxon>
        <taxon>Ceratobasidiaceae</taxon>
        <taxon>Rhizoctonia</taxon>
    </lineage>
</organism>
<feature type="repeat" description="WD" evidence="3">
    <location>
        <begin position="941"/>
        <end position="982"/>
    </location>
</feature>
<dbReference type="PROSITE" id="PS00678">
    <property type="entry name" value="WD_REPEATS_1"/>
    <property type="match status" value="10"/>
</dbReference>
<dbReference type="InterPro" id="IPR001632">
    <property type="entry name" value="WD40_G-protein_beta-like"/>
</dbReference>
<dbReference type="GO" id="GO:0005634">
    <property type="term" value="C:nucleus"/>
    <property type="evidence" value="ECO:0007669"/>
    <property type="project" value="TreeGrafter"/>
</dbReference>
<feature type="repeat" description="WD" evidence="3">
    <location>
        <begin position="1113"/>
        <end position="1154"/>
    </location>
</feature>
<feature type="repeat" description="WD" evidence="3">
    <location>
        <begin position="1070"/>
        <end position="1111"/>
    </location>
</feature>
<dbReference type="Pfam" id="PF00400">
    <property type="entry name" value="WD40"/>
    <property type="match status" value="13"/>
</dbReference>
<dbReference type="InterPro" id="IPR019775">
    <property type="entry name" value="WD40_repeat_CS"/>
</dbReference>
<protein>
    <recommendedName>
        <fullName evidence="5">Nephrocystin 3-like N-terminal domain-containing protein</fullName>
    </recommendedName>
</protein>
<dbReference type="InterPro" id="IPR056884">
    <property type="entry name" value="NPHP3-like_N"/>
</dbReference>
<feature type="repeat" description="WD" evidence="3">
    <location>
        <begin position="1328"/>
        <end position="1359"/>
    </location>
</feature>
<dbReference type="PROSITE" id="PS50294">
    <property type="entry name" value="WD_REPEATS_REGION"/>
    <property type="match status" value="13"/>
</dbReference>
<dbReference type="SUPFAM" id="SSF50978">
    <property type="entry name" value="WD40 repeat-like"/>
    <property type="match status" value="2"/>
</dbReference>
<dbReference type="InterPro" id="IPR036322">
    <property type="entry name" value="WD40_repeat_dom_sf"/>
</dbReference>
<feature type="repeat" description="WD" evidence="3">
    <location>
        <begin position="1156"/>
        <end position="1197"/>
    </location>
</feature>
<feature type="coiled-coil region" evidence="4">
    <location>
        <begin position="105"/>
        <end position="132"/>
    </location>
</feature>
<evidence type="ECO:0000256" key="3">
    <source>
        <dbReference type="PROSITE-ProRule" id="PRU00221"/>
    </source>
</evidence>
<dbReference type="Gene3D" id="3.40.50.300">
    <property type="entry name" value="P-loop containing nucleotide triphosphate hydrolases"/>
    <property type="match status" value="1"/>
</dbReference>
<dbReference type="Pfam" id="PF24883">
    <property type="entry name" value="NPHP3_N"/>
    <property type="match status" value="1"/>
</dbReference>
<dbReference type="PROSITE" id="PS50082">
    <property type="entry name" value="WD_REPEATS_2"/>
    <property type="match status" value="13"/>
</dbReference>
<evidence type="ECO:0000256" key="2">
    <source>
        <dbReference type="ARBA" id="ARBA00022737"/>
    </source>
</evidence>
<dbReference type="GO" id="GO:1990234">
    <property type="term" value="C:transferase complex"/>
    <property type="evidence" value="ECO:0007669"/>
    <property type="project" value="UniProtKB-ARBA"/>
</dbReference>
<feature type="repeat" description="WD" evidence="3">
    <location>
        <begin position="1242"/>
        <end position="1283"/>
    </location>
</feature>
<dbReference type="InterPro" id="IPR015943">
    <property type="entry name" value="WD40/YVTN_repeat-like_dom_sf"/>
</dbReference>
<keyword evidence="2" id="KW-0677">Repeat</keyword>
<proteinExistence type="predicted"/>
<feature type="domain" description="Nephrocystin 3-like N-terminal" evidence="5">
    <location>
        <begin position="257"/>
        <end position="420"/>
    </location>
</feature>
<feature type="repeat" description="WD" evidence="3">
    <location>
        <begin position="1199"/>
        <end position="1240"/>
    </location>
</feature>
<keyword evidence="4" id="KW-0175">Coiled coil</keyword>
<evidence type="ECO:0000313" key="7">
    <source>
        <dbReference type="Proteomes" id="UP000663841"/>
    </source>
</evidence>
<accession>A0A8H3C2R7</accession>
<reference evidence="6" key="1">
    <citation type="submission" date="2021-01" db="EMBL/GenBank/DDBJ databases">
        <authorList>
            <person name="Kaushik A."/>
        </authorList>
    </citation>
    <scope>NUCLEOTIDE SEQUENCE</scope>
    <source>
        <strain evidence="6">AG3-T5</strain>
    </source>
</reference>
<feature type="repeat" description="WD" evidence="3">
    <location>
        <begin position="855"/>
        <end position="896"/>
    </location>
</feature>
<dbReference type="PRINTS" id="PR00320">
    <property type="entry name" value="GPROTEINBRPT"/>
</dbReference>
<dbReference type="PANTHER" id="PTHR22847:SF637">
    <property type="entry name" value="WD REPEAT DOMAIN 5B"/>
    <property type="match status" value="1"/>
</dbReference>
<sequence>MSFRDKFHEIKYRTKVKLSGALETQHSTRLLPSNHSNAFPRQSVDYDEFEGKKEPPAMPLMLDATPALPEASPSWTCLKSFLRMLEPAVSIFEPLYAIVKELVQCIEIYEEAANGRKEYEELRNELGNLFNDLRTIYAGKCDLTMSYTCTNPSLWPSRSIHQELAHVQRIHANRKKHPFAVDEVDEILACYNRIRGHLQRLTLNANMTMWRIAEEQATAGDSYRLSCRLDRLSPSLSARYNSAQALDLNRGECITGTRREVLDHIRNWAYNAEGGSIYWLNGMAGTGKTTIAYSTCAMLDTDQKLVASFFCSRQLPECRNTNLIIPTIAYQIARFSRPFQSSLSRGLEQDPDVHTSLPHIQFEELLAKPLAEAAASLPTDLVIVIDALDECENKEGISRILKILLAKASSLPIKFFVSSRPEPEIREYLARQTPKRQGTHLVLHELDRVIVQADIERYLRSALALIQPSELQIASLVERSGILFIYAATIARYIGPNNPRRNPKARLETLLGSSAATGGNRIKEIDNLYTTILQAAFDHPDLEDEERDDIRLVLNTVLCAQEPLTVAALARFLKLGDTHRVSSALQPLWSVLHICEQSDLVTTFHASFSDYMFDATRSKEYFCDATACHHSLCHLCFDCIDRTPGFNICGLESSFVPDTRVADLDERVQKAISVELFYASQHWAAHLNSAGDSPDLLRGLEGFFSARLLIWMEVMNLKNRMHAGVKALQMAESWATHYQRSTELTLLAHDAWRFAATFAMNPVSQSTPHIYVSMLPFWHESSPISKSYSKYMHNMIKVGGTAIARRRRSLLATWSFEDRVASTAFSPDGTSVALAVGNTVVLIDASNGRKLFDPLEGHNREVRSVAFSPDGTRIVSTSFDKTIRIWDSRNGELALGPLKGHNWHVTSAEFSPDGARIVSGSDDKTICVWDAQTGQMALGPLKGHTNNVTSVQFSPDGARILSCSYDKSIRIWDSRTGVALLDPLEGHAHKVTSARFSPDGNYIVSGSADATVCVWDASNGHICLGPLEGHTDQVATVAFSAKGALIISGSLDGTVLVRNARSGELILGPLMGHTAWVRSVSPSPDGTRIISGSGDGTVCVWDAQSPEVYLDSLDGHTGSVTSVSFSHDGTHIVSGSNDMTIRMWNAQTGDMVLGPLEGHTSFIRSVDISRDGARIVSGAADATICVWDTQSGNLILGPLKGHTAWVRSVRFSLDGARIVSASHDETICFWDARNGDILLGPLKGHSHRVYSAEWSPDGAYVVSGSADSTIRVWDTQTGEAVLDQLKGHADSVTSAMFSPDGTLIASGSVDGTIRLWDSRTGNMLFASHSGHSDAITAISFSLDGTRIASASNDKHVGCWIIQQGELFPILLSGHKAPVMSVAFSPDSTRIASGSADKTIRVHDVRNICLPEPCPPSDIDWELNDDGWVTDEQSRLLVWVPRDLHSALMRPNTELLISTEGHARLDFNRANLGEIWTRCHVPLL</sequence>
<dbReference type="PRINTS" id="PR00319">
    <property type="entry name" value="GPROTEINB"/>
</dbReference>
<evidence type="ECO:0000313" key="6">
    <source>
        <dbReference type="EMBL" id="CAE6472662.1"/>
    </source>
</evidence>
<feature type="repeat" description="WD" evidence="3">
    <location>
        <begin position="984"/>
        <end position="1020"/>
    </location>
</feature>
<dbReference type="CDD" id="cd00200">
    <property type="entry name" value="WD40"/>
    <property type="match status" value="3"/>
</dbReference>
<dbReference type="InterPro" id="IPR027417">
    <property type="entry name" value="P-loop_NTPase"/>
</dbReference>
<dbReference type="Proteomes" id="UP000663841">
    <property type="component" value="Unassembled WGS sequence"/>
</dbReference>
<evidence type="ECO:0000256" key="4">
    <source>
        <dbReference type="SAM" id="Coils"/>
    </source>
</evidence>
<dbReference type="SUPFAM" id="SSF52540">
    <property type="entry name" value="P-loop containing nucleoside triphosphate hydrolases"/>
    <property type="match status" value="1"/>
</dbReference>